<dbReference type="InterPro" id="IPR027829">
    <property type="entry name" value="DUF4625"/>
</dbReference>
<dbReference type="Gene3D" id="2.60.40.10">
    <property type="entry name" value="Immunoglobulins"/>
    <property type="match status" value="1"/>
</dbReference>
<dbReference type="Proteomes" id="UP000293347">
    <property type="component" value="Unassembled WGS sequence"/>
</dbReference>
<accession>A0A4R0NQW1</accession>
<keyword evidence="2" id="KW-1185">Reference proteome</keyword>
<dbReference type="AlphaFoldDB" id="A0A4R0NQW1"/>
<evidence type="ECO:0000313" key="1">
    <source>
        <dbReference type="EMBL" id="TCD03490.1"/>
    </source>
</evidence>
<organism evidence="1 2">
    <name type="scientific">Pedobacter psychroterrae</name>
    <dbReference type="NCBI Taxonomy" id="2530453"/>
    <lineage>
        <taxon>Bacteria</taxon>
        <taxon>Pseudomonadati</taxon>
        <taxon>Bacteroidota</taxon>
        <taxon>Sphingobacteriia</taxon>
        <taxon>Sphingobacteriales</taxon>
        <taxon>Sphingobacteriaceae</taxon>
        <taxon>Pedobacter</taxon>
    </lineage>
</organism>
<sequence>MKTITYKQSNTHTKIKSNMKNNKIFIALFLLVSVFAACKKDKVELAGPTITGLEVGPENNKTAYPGTDIHIEAAIVAAANIAKVTLEIHPATDGGWEHEQEYTEGFAGQKNAEFHKHIDIPADAALGMYHIHLSVTDQQGNVTEVESQLEIKNK</sequence>
<proteinExistence type="predicted"/>
<evidence type="ECO:0000313" key="2">
    <source>
        <dbReference type="Proteomes" id="UP000293347"/>
    </source>
</evidence>
<comment type="caution">
    <text evidence="1">The sequence shown here is derived from an EMBL/GenBank/DDBJ whole genome shotgun (WGS) entry which is preliminary data.</text>
</comment>
<dbReference type="Pfam" id="PF15418">
    <property type="entry name" value="DUF4625"/>
    <property type="match status" value="1"/>
</dbReference>
<reference evidence="1 2" key="1">
    <citation type="submission" date="2019-02" db="EMBL/GenBank/DDBJ databases">
        <title>Pedobacter sp. RP-1-14 sp. nov., isolated from Arctic soil.</title>
        <authorList>
            <person name="Dahal R.H."/>
        </authorList>
    </citation>
    <scope>NUCLEOTIDE SEQUENCE [LARGE SCALE GENOMIC DNA]</scope>
    <source>
        <strain evidence="1 2">RP-1-14</strain>
    </source>
</reference>
<name>A0A4R0NQW1_9SPHI</name>
<dbReference type="InterPro" id="IPR013783">
    <property type="entry name" value="Ig-like_fold"/>
</dbReference>
<dbReference type="OrthoDB" id="978436at2"/>
<gene>
    <name evidence="1" type="ORF">EZ437_05850</name>
</gene>
<dbReference type="EMBL" id="SJSL01000001">
    <property type="protein sequence ID" value="TCD03490.1"/>
    <property type="molecule type" value="Genomic_DNA"/>
</dbReference>
<protein>
    <submittedName>
        <fullName evidence="1">DUF4625 domain-containing protein</fullName>
    </submittedName>
</protein>